<accession>A0A4Q5JCA7</accession>
<dbReference type="AlphaFoldDB" id="A0A4Q5JCA7"/>
<evidence type="ECO:0000256" key="1">
    <source>
        <dbReference type="ARBA" id="ARBA00006987"/>
    </source>
</evidence>
<comment type="similarity">
    <text evidence="1">Belongs to the UPF0065 (bug) family.</text>
</comment>
<name>A0A4Q5JCA7_9ACTN</name>
<keyword evidence="2" id="KW-0732">Signal</keyword>
<dbReference type="PROSITE" id="PS51257">
    <property type="entry name" value="PROKAR_LIPOPROTEIN"/>
    <property type="match status" value="1"/>
</dbReference>
<protein>
    <submittedName>
        <fullName evidence="3">Tripartite tricarboxylate transporter substrate binding protein</fullName>
    </submittedName>
</protein>
<dbReference type="Gene3D" id="3.40.190.150">
    <property type="entry name" value="Bordetella uptake gene, domain 1"/>
    <property type="match status" value="1"/>
</dbReference>
<dbReference type="SUPFAM" id="SSF53850">
    <property type="entry name" value="Periplasmic binding protein-like II"/>
    <property type="match status" value="1"/>
</dbReference>
<dbReference type="EMBL" id="SDPU01000001">
    <property type="protein sequence ID" value="RYU15651.1"/>
    <property type="molecule type" value="Genomic_DNA"/>
</dbReference>
<dbReference type="PIRSF" id="PIRSF017082">
    <property type="entry name" value="YflP"/>
    <property type="match status" value="1"/>
</dbReference>
<dbReference type="RefSeq" id="WP_129984934.1">
    <property type="nucleotide sequence ID" value="NZ_SDPU01000001.1"/>
</dbReference>
<dbReference type="Gene3D" id="3.40.190.10">
    <property type="entry name" value="Periplasmic binding protein-like II"/>
    <property type="match status" value="1"/>
</dbReference>
<evidence type="ECO:0000313" key="3">
    <source>
        <dbReference type="EMBL" id="RYU15651.1"/>
    </source>
</evidence>
<dbReference type="CDD" id="cd07012">
    <property type="entry name" value="PBP2_Bug_TTT"/>
    <property type="match status" value="1"/>
</dbReference>
<dbReference type="OrthoDB" id="9780943at2"/>
<dbReference type="Pfam" id="PF03401">
    <property type="entry name" value="TctC"/>
    <property type="match status" value="1"/>
</dbReference>
<reference evidence="3 4" key="1">
    <citation type="submission" date="2019-01" db="EMBL/GenBank/DDBJ databases">
        <title>Nocardioides guangzhouensis sp. nov., an actinobacterium isolated from soil.</title>
        <authorList>
            <person name="Fu Y."/>
            <person name="Cai Y."/>
            <person name="Lin Z."/>
            <person name="Chen P."/>
        </authorList>
    </citation>
    <scope>NUCLEOTIDE SEQUENCE [LARGE SCALE GENOMIC DNA]</scope>
    <source>
        <strain evidence="3 4">NBRC 105384</strain>
    </source>
</reference>
<gene>
    <name evidence="3" type="ORF">ETU37_00595</name>
</gene>
<dbReference type="Proteomes" id="UP000291189">
    <property type="component" value="Unassembled WGS sequence"/>
</dbReference>
<feature type="chain" id="PRO_5038775317" evidence="2">
    <location>
        <begin position="22"/>
        <end position="327"/>
    </location>
</feature>
<keyword evidence="4" id="KW-1185">Reference proteome</keyword>
<feature type="signal peptide" evidence="2">
    <location>
        <begin position="1"/>
        <end position="21"/>
    </location>
</feature>
<dbReference type="PANTHER" id="PTHR42928:SF3">
    <property type="entry name" value="UPF0065 PROTEIN YFLP"/>
    <property type="match status" value="1"/>
</dbReference>
<comment type="caution">
    <text evidence="3">The sequence shown here is derived from an EMBL/GenBank/DDBJ whole genome shotgun (WGS) entry which is preliminary data.</text>
</comment>
<evidence type="ECO:0000313" key="4">
    <source>
        <dbReference type="Proteomes" id="UP000291189"/>
    </source>
</evidence>
<sequence length="327" mass="35032">MNRKWTAAAAAVSGMVLTLSACGGGADGTSAGGDYPSEDMDWTIAFGPGGGNDIMARTMVDILQKNDLYPENIVVENKEGGSGATGWGYLFGQSGTGYGISTTSGSFITTPLQADTGWEPTDFTPVGLMAADYALLMTAGDGEWSTYDEWVEYAKSKGTVAVGGIGTVNVDYIVQQMVADANGYKIDYVPYNEEGQMQTSLLSGAIDAMISNPGSIMGQIEGGQMNALLFTGPERLDALADVPTAEEEGISDIPSMPRGLILPPDAPEEAQQWWIDTMKEVVTTPEWQDYLDENYLLKDEKWGEDFTAYLDDTQSSFEEQLTELGAL</sequence>
<evidence type="ECO:0000256" key="2">
    <source>
        <dbReference type="SAM" id="SignalP"/>
    </source>
</evidence>
<dbReference type="InterPro" id="IPR005064">
    <property type="entry name" value="BUG"/>
</dbReference>
<dbReference type="InterPro" id="IPR042100">
    <property type="entry name" value="Bug_dom1"/>
</dbReference>
<organism evidence="3 4">
    <name type="scientific">Nocardioides iriomotensis</name>
    <dbReference type="NCBI Taxonomy" id="715784"/>
    <lineage>
        <taxon>Bacteria</taxon>
        <taxon>Bacillati</taxon>
        <taxon>Actinomycetota</taxon>
        <taxon>Actinomycetes</taxon>
        <taxon>Propionibacteriales</taxon>
        <taxon>Nocardioidaceae</taxon>
        <taxon>Nocardioides</taxon>
    </lineage>
</organism>
<proteinExistence type="inferred from homology"/>
<dbReference type="PANTHER" id="PTHR42928">
    <property type="entry name" value="TRICARBOXYLATE-BINDING PROTEIN"/>
    <property type="match status" value="1"/>
</dbReference>